<keyword evidence="2" id="KW-0812">Transmembrane</keyword>
<sequence length="231" mass="24984">MTMPFHDGPEVVPAYSDLEPADVHHPPRSSRPPSWSSPVPVYSAQFPKQNRPTEESSLIVDDRARVFRDGNKDDIPSASPSQPQSRHCGLSKRRATIVAVVIGIVLAVVLGVVLGVVFGRQHADRGEQPDSNSSNNNGNTAAPEGPSALQAKSMSGFDVMTLNDDPDNRVFGYYQAPDGSIRERLLRNPSNWTSQTTSDLVVPSNSTKSTTHIAATSLSMSNTVWVSLTFC</sequence>
<evidence type="ECO:0000256" key="1">
    <source>
        <dbReference type="SAM" id="MobiDB-lite"/>
    </source>
</evidence>
<dbReference type="Proteomes" id="UP000504637">
    <property type="component" value="Unplaced"/>
</dbReference>
<evidence type="ECO:0000313" key="3">
    <source>
        <dbReference type="Proteomes" id="UP000504637"/>
    </source>
</evidence>
<feature type="region of interest" description="Disordered" evidence="1">
    <location>
        <begin position="123"/>
        <end position="149"/>
    </location>
</feature>
<dbReference type="Gene3D" id="2.120.10.70">
    <property type="entry name" value="Fucose-specific lectin"/>
    <property type="match status" value="1"/>
</dbReference>
<evidence type="ECO:0000256" key="2">
    <source>
        <dbReference type="SAM" id="Phobius"/>
    </source>
</evidence>
<feature type="region of interest" description="Disordered" evidence="1">
    <location>
        <begin position="1"/>
        <end position="90"/>
    </location>
</feature>
<organism evidence="4">
    <name type="scientific">Dissoconium aciculare CBS 342.82</name>
    <dbReference type="NCBI Taxonomy" id="1314786"/>
    <lineage>
        <taxon>Eukaryota</taxon>
        <taxon>Fungi</taxon>
        <taxon>Dikarya</taxon>
        <taxon>Ascomycota</taxon>
        <taxon>Pezizomycotina</taxon>
        <taxon>Dothideomycetes</taxon>
        <taxon>Dothideomycetidae</taxon>
        <taxon>Mycosphaerellales</taxon>
        <taxon>Dissoconiaceae</taxon>
        <taxon>Dissoconium</taxon>
    </lineage>
</organism>
<keyword evidence="2" id="KW-1133">Transmembrane helix</keyword>
<proteinExistence type="predicted"/>
<reference evidence="4" key="1">
    <citation type="submission" date="2020-01" db="EMBL/GenBank/DDBJ databases">
        <authorList>
            <consortium name="DOE Joint Genome Institute"/>
            <person name="Haridas S."/>
            <person name="Albert R."/>
            <person name="Binder M."/>
            <person name="Bloem J."/>
            <person name="Labutti K."/>
            <person name="Salamov A."/>
            <person name="Andreopoulos B."/>
            <person name="Baker S.E."/>
            <person name="Barry K."/>
            <person name="Bills G."/>
            <person name="Bluhm B.H."/>
            <person name="Cannon C."/>
            <person name="Castanera R."/>
            <person name="Culley D.E."/>
            <person name="Daum C."/>
            <person name="Ezra D."/>
            <person name="Gonzalez J.B."/>
            <person name="Henrissat B."/>
            <person name="Kuo A."/>
            <person name="Liang C."/>
            <person name="Lipzen A."/>
            <person name="Lutzoni F."/>
            <person name="Magnuson J."/>
            <person name="Mondo S."/>
            <person name="Nolan M."/>
            <person name="Ohm R."/>
            <person name="Pangilinan J."/>
            <person name="Park H.-J."/>
            <person name="Ramirez L."/>
            <person name="Alfaro M."/>
            <person name="Sun H."/>
            <person name="Tritt A."/>
            <person name="Yoshinaga Y."/>
            <person name="Zwiers L.-H."/>
            <person name="Turgeon B.G."/>
            <person name="Goodwin S.B."/>
            <person name="Spatafora J.W."/>
            <person name="Crous P.W."/>
            <person name="Grigoriev I.V."/>
        </authorList>
    </citation>
    <scope>NUCLEOTIDE SEQUENCE</scope>
    <source>
        <strain evidence="4">CBS 342.82</strain>
    </source>
</reference>
<feature type="compositionally biased region" description="Low complexity" evidence="1">
    <location>
        <begin position="31"/>
        <end position="43"/>
    </location>
</feature>
<reference evidence="4" key="2">
    <citation type="submission" date="2020-04" db="EMBL/GenBank/DDBJ databases">
        <authorList>
            <consortium name="NCBI Genome Project"/>
        </authorList>
    </citation>
    <scope>NUCLEOTIDE SEQUENCE</scope>
    <source>
        <strain evidence="4">CBS 342.82</strain>
    </source>
</reference>
<reference evidence="4" key="3">
    <citation type="submission" date="2025-08" db="UniProtKB">
        <authorList>
            <consortium name="RefSeq"/>
        </authorList>
    </citation>
    <scope>IDENTIFICATION</scope>
    <source>
        <strain evidence="4">CBS 342.82</strain>
    </source>
</reference>
<gene>
    <name evidence="4" type="ORF">K489DRAFT_381040</name>
</gene>
<accession>A0A6J3M2N9</accession>
<evidence type="ECO:0000313" key="4">
    <source>
        <dbReference type="RefSeq" id="XP_033459327.1"/>
    </source>
</evidence>
<dbReference type="GeneID" id="54362822"/>
<protein>
    <submittedName>
        <fullName evidence="4">Uncharacterized protein</fullName>
    </submittedName>
</protein>
<feature type="transmembrane region" description="Helical" evidence="2">
    <location>
        <begin position="95"/>
        <end position="118"/>
    </location>
</feature>
<keyword evidence="3" id="KW-1185">Reference proteome</keyword>
<name>A0A6J3M2N9_9PEZI</name>
<dbReference type="RefSeq" id="XP_033459327.1">
    <property type="nucleotide sequence ID" value="XM_033605022.1"/>
</dbReference>
<dbReference type="AlphaFoldDB" id="A0A6J3M2N9"/>
<keyword evidence="2" id="KW-0472">Membrane</keyword>
<feature type="compositionally biased region" description="Basic and acidic residues" evidence="1">
    <location>
        <begin position="60"/>
        <end position="75"/>
    </location>
</feature>